<feature type="compositionally biased region" description="Basic and acidic residues" evidence="1">
    <location>
        <begin position="12"/>
        <end position="21"/>
    </location>
</feature>
<evidence type="ECO:0000313" key="2">
    <source>
        <dbReference type="EMBL" id="TFK57010.1"/>
    </source>
</evidence>
<name>A0A5C3NI99_9AGAM</name>
<feature type="compositionally biased region" description="Polar residues" evidence="1">
    <location>
        <begin position="290"/>
        <end position="304"/>
    </location>
</feature>
<keyword evidence="3" id="KW-1185">Reference proteome</keyword>
<dbReference type="AlphaFoldDB" id="A0A5C3NI99"/>
<sequence length="353" mass="38458">MKDVASYGQEGEWPKAGKRDGMRGKLPNLEALSAFCRAATSSPGFPVIPVLCWLPGVCQDYWPRPAPSVCLRCASSIRWLLLVSVNDCGPGDRLHLLSLPRYMADDHRSTLARARKHRKLLVVANPNPDDLGSSSSDDNAQSSQTYTPQSYQYHPYYQPPVTSPSALSPPLDQQSNPSGSHKPHPLRTNLTENQPGYSHSRSNPTLSSPSSASSPAVESTPPPSTPGHSVEPVDLNGDNEQSTEPQIRTSSSSIDVPSTHSRNLYDRIKCVPQMVARSTRRGSSHKRPATSPTVSTSSQDTYMSPSSAIPGKVFVLVTTDSEHYSSVDISGRKDSAFIRERIYTSVRSTVVFI</sequence>
<feature type="compositionally biased region" description="Polar residues" evidence="1">
    <location>
        <begin position="238"/>
        <end position="262"/>
    </location>
</feature>
<protein>
    <submittedName>
        <fullName evidence="2">Uncharacterized protein</fullName>
    </submittedName>
</protein>
<feature type="compositionally biased region" description="Polar residues" evidence="1">
    <location>
        <begin position="188"/>
        <end position="197"/>
    </location>
</feature>
<feature type="region of interest" description="Disordered" evidence="1">
    <location>
        <begin position="1"/>
        <end position="21"/>
    </location>
</feature>
<feature type="compositionally biased region" description="Low complexity" evidence="1">
    <location>
        <begin position="133"/>
        <end position="156"/>
    </location>
</feature>
<accession>A0A5C3NI99</accession>
<feature type="compositionally biased region" description="Low complexity" evidence="1">
    <location>
        <begin position="198"/>
        <end position="219"/>
    </location>
</feature>
<feature type="region of interest" description="Disordered" evidence="1">
    <location>
        <begin position="124"/>
        <end position="304"/>
    </location>
</feature>
<organism evidence="2 3">
    <name type="scientific">Heliocybe sulcata</name>
    <dbReference type="NCBI Taxonomy" id="5364"/>
    <lineage>
        <taxon>Eukaryota</taxon>
        <taxon>Fungi</taxon>
        <taxon>Dikarya</taxon>
        <taxon>Basidiomycota</taxon>
        <taxon>Agaricomycotina</taxon>
        <taxon>Agaricomycetes</taxon>
        <taxon>Gloeophyllales</taxon>
        <taxon>Gloeophyllaceae</taxon>
        <taxon>Heliocybe</taxon>
    </lineage>
</organism>
<dbReference type="EMBL" id="ML213503">
    <property type="protein sequence ID" value="TFK57010.1"/>
    <property type="molecule type" value="Genomic_DNA"/>
</dbReference>
<proteinExistence type="predicted"/>
<dbReference type="OrthoDB" id="339325at2759"/>
<reference evidence="2 3" key="1">
    <citation type="journal article" date="2019" name="Nat. Ecol. Evol.">
        <title>Megaphylogeny resolves global patterns of mushroom evolution.</title>
        <authorList>
            <person name="Varga T."/>
            <person name="Krizsan K."/>
            <person name="Foldi C."/>
            <person name="Dima B."/>
            <person name="Sanchez-Garcia M."/>
            <person name="Sanchez-Ramirez S."/>
            <person name="Szollosi G.J."/>
            <person name="Szarkandi J.G."/>
            <person name="Papp V."/>
            <person name="Albert L."/>
            <person name="Andreopoulos W."/>
            <person name="Angelini C."/>
            <person name="Antonin V."/>
            <person name="Barry K.W."/>
            <person name="Bougher N.L."/>
            <person name="Buchanan P."/>
            <person name="Buyck B."/>
            <person name="Bense V."/>
            <person name="Catcheside P."/>
            <person name="Chovatia M."/>
            <person name="Cooper J."/>
            <person name="Damon W."/>
            <person name="Desjardin D."/>
            <person name="Finy P."/>
            <person name="Geml J."/>
            <person name="Haridas S."/>
            <person name="Hughes K."/>
            <person name="Justo A."/>
            <person name="Karasinski D."/>
            <person name="Kautmanova I."/>
            <person name="Kiss B."/>
            <person name="Kocsube S."/>
            <person name="Kotiranta H."/>
            <person name="LaButti K.M."/>
            <person name="Lechner B.E."/>
            <person name="Liimatainen K."/>
            <person name="Lipzen A."/>
            <person name="Lukacs Z."/>
            <person name="Mihaltcheva S."/>
            <person name="Morgado L.N."/>
            <person name="Niskanen T."/>
            <person name="Noordeloos M.E."/>
            <person name="Ohm R.A."/>
            <person name="Ortiz-Santana B."/>
            <person name="Ovrebo C."/>
            <person name="Racz N."/>
            <person name="Riley R."/>
            <person name="Savchenko A."/>
            <person name="Shiryaev A."/>
            <person name="Soop K."/>
            <person name="Spirin V."/>
            <person name="Szebenyi C."/>
            <person name="Tomsovsky M."/>
            <person name="Tulloss R.E."/>
            <person name="Uehling J."/>
            <person name="Grigoriev I.V."/>
            <person name="Vagvolgyi C."/>
            <person name="Papp T."/>
            <person name="Martin F.M."/>
            <person name="Miettinen O."/>
            <person name="Hibbett D.S."/>
            <person name="Nagy L.G."/>
        </authorList>
    </citation>
    <scope>NUCLEOTIDE SEQUENCE [LARGE SCALE GENOMIC DNA]</scope>
    <source>
        <strain evidence="2 3">OMC1185</strain>
    </source>
</reference>
<gene>
    <name evidence="2" type="ORF">OE88DRAFT_82497</name>
</gene>
<evidence type="ECO:0000256" key="1">
    <source>
        <dbReference type="SAM" id="MobiDB-lite"/>
    </source>
</evidence>
<dbReference type="STRING" id="5364.A0A5C3NI99"/>
<dbReference type="Proteomes" id="UP000305948">
    <property type="component" value="Unassembled WGS sequence"/>
</dbReference>
<evidence type="ECO:0000313" key="3">
    <source>
        <dbReference type="Proteomes" id="UP000305948"/>
    </source>
</evidence>
<feature type="compositionally biased region" description="Basic residues" evidence="1">
    <location>
        <begin position="278"/>
        <end position="288"/>
    </location>
</feature>
<feature type="compositionally biased region" description="Polar residues" evidence="1">
    <location>
        <begin position="163"/>
        <end position="179"/>
    </location>
</feature>